<comment type="caution">
    <text evidence="2">The sequence shown here is derived from an EMBL/GenBank/DDBJ whole genome shotgun (WGS) entry which is preliminary data.</text>
</comment>
<dbReference type="InterPro" id="IPR021487">
    <property type="entry name" value="DUF3140"/>
</dbReference>
<dbReference type="PANTHER" id="PTHR40630">
    <property type="entry name" value="POSSIBLE DNA-BINDING PROTEIN"/>
    <property type="match status" value="1"/>
</dbReference>
<feature type="compositionally biased region" description="Basic residues" evidence="1">
    <location>
        <begin position="147"/>
        <end position="159"/>
    </location>
</feature>
<accession>A0A420F6G1</accession>
<dbReference type="AlphaFoldDB" id="A0A420F6G1"/>
<dbReference type="EMBL" id="RAQQ01000003">
    <property type="protein sequence ID" value="RKF28516.1"/>
    <property type="molecule type" value="Genomic_DNA"/>
</dbReference>
<dbReference type="Proteomes" id="UP000285744">
    <property type="component" value="Unassembled WGS sequence"/>
</dbReference>
<gene>
    <name evidence="2" type="ORF">D7I43_05735</name>
</gene>
<evidence type="ECO:0000313" key="2">
    <source>
        <dbReference type="EMBL" id="RKF28516.1"/>
    </source>
</evidence>
<sequence>MSGDDDVREAQREFTEAVNMKPRELASWLETDESKHVGWRRKGTRGGESVGHESGRRIIDLLRRKRGEFSAADVKHMRKVVAYVRRHMAQRPSGDVRNTRWRWSLMNWGHDPLKAPLPPPGGRSRQALERHGTPPPSRRSPEPGQRRPARPGRVRQRPR</sequence>
<dbReference type="Pfam" id="PF11338">
    <property type="entry name" value="DUF3140"/>
    <property type="match status" value="1"/>
</dbReference>
<organism evidence="2 3">
    <name type="scientific">Micromonospora globbae</name>
    <dbReference type="NCBI Taxonomy" id="1894969"/>
    <lineage>
        <taxon>Bacteria</taxon>
        <taxon>Bacillati</taxon>
        <taxon>Actinomycetota</taxon>
        <taxon>Actinomycetes</taxon>
        <taxon>Micromonosporales</taxon>
        <taxon>Micromonosporaceae</taxon>
        <taxon>Micromonospora</taxon>
    </lineage>
</organism>
<dbReference type="RefSeq" id="WP_120327327.1">
    <property type="nucleotide sequence ID" value="NZ_RAQQ01000003.1"/>
</dbReference>
<evidence type="ECO:0000313" key="3">
    <source>
        <dbReference type="Proteomes" id="UP000285744"/>
    </source>
</evidence>
<dbReference type="OrthoDB" id="513524at2"/>
<dbReference type="PANTHER" id="PTHR40630:SF1">
    <property type="entry name" value="DNA-BINDING PROTEIN"/>
    <property type="match status" value="1"/>
</dbReference>
<protein>
    <submittedName>
        <fullName evidence="2">DUF3140 domain-containing protein</fullName>
    </submittedName>
</protein>
<feature type="region of interest" description="Disordered" evidence="1">
    <location>
        <begin position="108"/>
        <end position="159"/>
    </location>
</feature>
<reference evidence="2 3" key="1">
    <citation type="journal article" date="2018" name="Int. J. Syst. Evol. Microbiol.">
        <title>Micromonospora globbae sp. nov., an endophytic actinomycete isolated from roots of Globba winitii C. H. Wright.</title>
        <authorList>
            <person name="Kuncharoen N."/>
            <person name="Pittayakhajonwut P."/>
            <person name="Tanasupawat S."/>
        </authorList>
    </citation>
    <scope>NUCLEOTIDE SEQUENCE [LARGE SCALE GENOMIC DNA]</scope>
    <source>
        <strain evidence="2 3">WPS1-2</strain>
    </source>
</reference>
<evidence type="ECO:0000256" key="1">
    <source>
        <dbReference type="SAM" id="MobiDB-lite"/>
    </source>
</evidence>
<proteinExistence type="predicted"/>
<name>A0A420F6G1_9ACTN</name>